<dbReference type="EMBL" id="UZAL01033527">
    <property type="protein sequence ID" value="VDP63555.1"/>
    <property type="molecule type" value="Genomic_DNA"/>
</dbReference>
<name>A0A183PGG6_9TREM</name>
<protein>
    <submittedName>
        <fullName evidence="1">Uncharacterized protein</fullName>
    </submittedName>
</protein>
<gene>
    <name evidence="1" type="ORF">SMTD_LOCUS13452</name>
</gene>
<organism evidence="1 2">
    <name type="scientific">Schistosoma mattheei</name>
    <dbReference type="NCBI Taxonomy" id="31246"/>
    <lineage>
        <taxon>Eukaryota</taxon>
        <taxon>Metazoa</taxon>
        <taxon>Spiralia</taxon>
        <taxon>Lophotrochozoa</taxon>
        <taxon>Platyhelminthes</taxon>
        <taxon>Trematoda</taxon>
        <taxon>Digenea</taxon>
        <taxon>Strigeidida</taxon>
        <taxon>Schistosomatoidea</taxon>
        <taxon>Schistosomatidae</taxon>
        <taxon>Schistosoma</taxon>
    </lineage>
</organism>
<evidence type="ECO:0000313" key="1">
    <source>
        <dbReference type="EMBL" id="VDP63555.1"/>
    </source>
</evidence>
<accession>A0A183PGG6</accession>
<sequence>MPKSDCIQLLLLPISEANHNLVSFEFRSKFVPNCIDDPIDVGVDDDNDDGDEDDVKRFKFCPLLE</sequence>
<keyword evidence="2" id="KW-1185">Reference proteome</keyword>
<dbReference type="AlphaFoldDB" id="A0A183PGG6"/>
<evidence type="ECO:0000313" key="2">
    <source>
        <dbReference type="Proteomes" id="UP000269396"/>
    </source>
</evidence>
<reference evidence="1 2" key="1">
    <citation type="submission" date="2018-11" db="EMBL/GenBank/DDBJ databases">
        <authorList>
            <consortium name="Pathogen Informatics"/>
        </authorList>
    </citation>
    <scope>NUCLEOTIDE SEQUENCE [LARGE SCALE GENOMIC DNA]</scope>
    <source>
        <strain>Denwood</strain>
        <strain evidence="2">Zambia</strain>
    </source>
</reference>
<dbReference type="Proteomes" id="UP000269396">
    <property type="component" value="Unassembled WGS sequence"/>
</dbReference>
<proteinExistence type="predicted"/>